<dbReference type="STRING" id="1817813.A2008_13615"/>
<dbReference type="Pfam" id="PF00565">
    <property type="entry name" value="SNase"/>
    <property type="match status" value="1"/>
</dbReference>
<organism evidence="2 3">
    <name type="scientific">Candidatus Wallbacteria bacterium GWC2_49_35</name>
    <dbReference type="NCBI Taxonomy" id="1817813"/>
    <lineage>
        <taxon>Bacteria</taxon>
        <taxon>Candidatus Walliibacteriota</taxon>
    </lineage>
</organism>
<dbReference type="Proteomes" id="UP000178735">
    <property type="component" value="Unassembled WGS sequence"/>
</dbReference>
<dbReference type="Pfam" id="PF13730">
    <property type="entry name" value="HTH_36"/>
    <property type="match status" value="1"/>
</dbReference>
<dbReference type="InterPro" id="IPR035437">
    <property type="entry name" value="SNase_OB-fold_sf"/>
</dbReference>
<dbReference type="EMBL" id="MGFH01000127">
    <property type="protein sequence ID" value="OGM05102.1"/>
    <property type="molecule type" value="Genomic_DNA"/>
</dbReference>
<dbReference type="Gene3D" id="2.40.50.90">
    <property type="match status" value="1"/>
</dbReference>
<protein>
    <recommendedName>
        <fullName evidence="1">TNase-like domain-containing protein</fullName>
    </recommendedName>
</protein>
<comment type="caution">
    <text evidence="2">The sequence shown here is derived from an EMBL/GenBank/DDBJ whole genome shotgun (WGS) entry which is preliminary data.</text>
</comment>
<feature type="domain" description="TNase-like" evidence="1">
    <location>
        <begin position="2"/>
        <end position="130"/>
    </location>
</feature>
<evidence type="ECO:0000313" key="2">
    <source>
        <dbReference type="EMBL" id="OGM05102.1"/>
    </source>
</evidence>
<proteinExistence type="predicted"/>
<reference evidence="2 3" key="1">
    <citation type="journal article" date="2016" name="Nat. Commun.">
        <title>Thousands of microbial genomes shed light on interconnected biogeochemical processes in an aquifer system.</title>
        <authorList>
            <person name="Anantharaman K."/>
            <person name="Brown C.T."/>
            <person name="Hug L.A."/>
            <person name="Sharon I."/>
            <person name="Castelle C.J."/>
            <person name="Probst A.J."/>
            <person name="Thomas B.C."/>
            <person name="Singh A."/>
            <person name="Wilkins M.J."/>
            <person name="Karaoz U."/>
            <person name="Brodie E.L."/>
            <person name="Williams K.H."/>
            <person name="Hubbard S.S."/>
            <person name="Banfield J.F."/>
        </authorList>
    </citation>
    <scope>NUCLEOTIDE SEQUENCE [LARGE SCALE GENOMIC DNA]</scope>
</reference>
<dbReference type="SUPFAM" id="SSF50199">
    <property type="entry name" value="Staphylococcal nuclease"/>
    <property type="match status" value="1"/>
</dbReference>
<evidence type="ECO:0000313" key="3">
    <source>
        <dbReference type="Proteomes" id="UP000178735"/>
    </source>
</evidence>
<dbReference type="SMART" id="SM00318">
    <property type="entry name" value="SNc"/>
    <property type="match status" value="1"/>
</dbReference>
<evidence type="ECO:0000259" key="1">
    <source>
        <dbReference type="PROSITE" id="PS50830"/>
    </source>
</evidence>
<sequence>MALEKVYVEKVMDGDTVKVAPNRLLRFIGVDCPDFRLPCFDEALNFVKEAIEGREVLIEKCPVRSLDAYNRERVVVFYKDGRGHSYNLNLRLLKLGYARFMAVPACHINFYEWAKIELSARTKKAGIWAEERDALIATNFTMNTAEEEKDLGNTKIPNKFFKLGYFWSLTDVSKIIYMLLCSMSHPSGIVWIAFTTLTKNTRYDINTVLMSLNELSDCGLITYKISQSKDKPNYIILHKIIPRQESEISAGEDNVETLDLF</sequence>
<dbReference type="InterPro" id="IPR016071">
    <property type="entry name" value="Staphylococal_nuclease_OB-fold"/>
</dbReference>
<accession>A0A1F7WQR0</accession>
<dbReference type="AlphaFoldDB" id="A0A1F7WQR0"/>
<gene>
    <name evidence="2" type="ORF">A2008_13615</name>
</gene>
<dbReference type="Gene3D" id="1.10.10.10">
    <property type="entry name" value="Winged helix-like DNA-binding domain superfamily/Winged helix DNA-binding domain"/>
    <property type="match status" value="1"/>
</dbReference>
<dbReference type="InterPro" id="IPR036388">
    <property type="entry name" value="WH-like_DNA-bd_sf"/>
</dbReference>
<dbReference type="PROSITE" id="PS50830">
    <property type="entry name" value="TNASE_3"/>
    <property type="match status" value="1"/>
</dbReference>
<name>A0A1F7WQR0_9BACT</name>